<gene>
    <name evidence="1" type="ORF">F4820DRAFT_459117</name>
</gene>
<comment type="caution">
    <text evidence="1">The sequence shown here is derived from an EMBL/GenBank/DDBJ whole genome shotgun (WGS) entry which is preliminary data.</text>
</comment>
<protein>
    <submittedName>
        <fullName evidence="1">Short-chain dehydrogenase/reductase family protein</fullName>
    </submittedName>
</protein>
<evidence type="ECO:0000313" key="2">
    <source>
        <dbReference type="Proteomes" id="UP001497700"/>
    </source>
</evidence>
<keyword evidence="2" id="KW-1185">Reference proteome</keyword>
<dbReference type="Proteomes" id="UP001497700">
    <property type="component" value="Unassembled WGS sequence"/>
</dbReference>
<name>A0ACB9YXS8_9PEZI</name>
<dbReference type="EMBL" id="MU393493">
    <property type="protein sequence ID" value="KAI4864001.1"/>
    <property type="molecule type" value="Genomic_DNA"/>
</dbReference>
<accession>A0ACB9YXS8</accession>
<organism evidence="1 2">
    <name type="scientific">Hypoxylon rubiginosum</name>
    <dbReference type="NCBI Taxonomy" id="110542"/>
    <lineage>
        <taxon>Eukaryota</taxon>
        <taxon>Fungi</taxon>
        <taxon>Dikarya</taxon>
        <taxon>Ascomycota</taxon>
        <taxon>Pezizomycotina</taxon>
        <taxon>Sordariomycetes</taxon>
        <taxon>Xylariomycetidae</taxon>
        <taxon>Xylariales</taxon>
        <taxon>Hypoxylaceae</taxon>
        <taxon>Hypoxylon</taxon>
    </lineage>
</organism>
<sequence>MSSKLEKDAAWEGSILGTIYKQLFVHPKPIPSTIRLDGQTAIITGANGGLGFEAARHLLRLGLSRLVVAVRSQNNGESAASKLRTEFPSANIEVSILDLSDYDSVTAFAKRCQQLERIDYAILNAGLQSSKFERNDRTDHEVVFQTNYLSTALLLLLLTPIMKEKKRNDTTRKPPVLTAVGSDTMYFAEFEASRPIFPRMDDPARYTQYQQYRDSKLFLMMFVSRLAEQLDPEDIIVSVCNPGLTAGTGFTHDIENPGFVDRYIIPLFVKAMGRTTPVGASNYLHALVIGGQESHGGFFSDWTIKPYPALMYKKEGRDLTERLWQETMAELKSTSALGLRTST</sequence>
<reference evidence="1 2" key="1">
    <citation type="journal article" date="2022" name="New Phytol.">
        <title>Ecological generalism drives hyperdiversity of secondary metabolite gene clusters in xylarialean endophytes.</title>
        <authorList>
            <person name="Franco M.E.E."/>
            <person name="Wisecaver J.H."/>
            <person name="Arnold A.E."/>
            <person name="Ju Y.M."/>
            <person name="Slot J.C."/>
            <person name="Ahrendt S."/>
            <person name="Moore L.P."/>
            <person name="Eastman K.E."/>
            <person name="Scott K."/>
            <person name="Konkel Z."/>
            <person name="Mondo S.J."/>
            <person name="Kuo A."/>
            <person name="Hayes R.D."/>
            <person name="Haridas S."/>
            <person name="Andreopoulos B."/>
            <person name="Riley R."/>
            <person name="LaButti K."/>
            <person name="Pangilinan J."/>
            <person name="Lipzen A."/>
            <person name="Amirebrahimi M."/>
            <person name="Yan J."/>
            <person name="Adam C."/>
            <person name="Keymanesh K."/>
            <person name="Ng V."/>
            <person name="Louie K."/>
            <person name="Northen T."/>
            <person name="Drula E."/>
            <person name="Henrissat B."/>
            <person name="Hsieh H.M."/>
            <person name="Youens-Clark K."/>
            <person name="Lutzoni F."/>
            <person name="Miadlikowska J."/>
            <person name="Eastwood D.C."/>
            <person name="Hamelin R.C."/>
            <person name="Grigoriev I.V."/>
            <person name="U'Ren J.M."/>
        </authorList>
    </citation>
    <scope>NUCLEOTIDE SEQUENCE [LARGE SCALE GENOMIC DNA]</scope>
    <source>
        <strain evidence="1 2">CBS 119005</strain>
    </source>
</reference>
<proteinExistence type="predicted"/>
<evidence type="ECO:0000313" key="1">
    <source>
        <dbReference type="EMBL" id="KAI4864001.1"/>
    </source>
</evidence>